<dbReference type="AlphaFoldDB" id="A0AAE0NSE1"/>
<dbReference type="InterPro" id="IPR005197">
    <property type="entry name" value="Glyco_hydro_71"/>
</dbReference>
<name>A0AAE0NSE1_9PEZI</name>
<sequence length="258" mass="28138">MTTQPDQEFQTALGADKSYMMPVSPWFFTNLPGFNKNWLWRSDGLWDLRWEQVMEIQPEFVEILTWNDWGESNYINKVRQKELALFTSANAAINYAINMPHKGWLKFLPFYIAQYKAGGVAPLVTEEKVAAYYRPHPATACPSGGTTGNNRNFGQIEVPPEQLVEDNVFFAALLVSDADVTVTVSVGGNTQIATFTKFPTSGVGTAGVYQGAVPFGTKTGDVVVTVTRAGMLIAKASGGPGISATCVGIVQNWNVVAL</sequence>
<comment type="caution">
    <text evidence="1">The sequence shown here is derived from an EMBL/GenBank/DDBJ whole genome shotgun (WGS) entry which is preliminary data.</text>
</comment>
<reference evidence="1" key="2">
    <citation type="submission" date="2023-06" db="EMBL/GenBank/DDBJ databases">
        <authorList>
            <consortium name="Lawrence Berkeley National Laboratory"/>
            <person name="Haridas S."/>
            <person name="Hensen N."/>
            <person name="Bonometti L."/>
            <person name="Westerberg I."/>
            <person name="Brannstrom I.O."/>
            <person name="Guillou S."/>
            <person name="Cros-Aarteil S."/>
            <person name="Calhoun S."/>
            <person name="Kuo A."/>
            <person name="Mondo S."/>
            <person name="Pangilinan J."/>
            <person name="Riley R."/>
            <person name="LaButti K."/>
            <person name="Andreopoulos B."/>
            <person name="Lipzen A."/>
            <person name="Chen C."/>
            <person name="Yanf M."/>
            <person name="Daum C."/>
            <person name="Ng V."/>
            <person name="Clum A."/>
            <person name="Steindorff A."/>
            <person name="Ohm R."/>
            <person name="Martin F."/>
            <person name="Silar P."/>
            <person name="Natvig D."/>
            <person name="Lalanne C."/>
            <person name="Gautier V."/>
            <person name="Ament-velasquez S.L."/>
            <person name="Kruys A."/>
            <person name="Hutchinson M.I."/>
            <person name="Powell A.J."/>
            <person name="Barry K."/>
            <person name="Miller A.N."/>
            <person name="Grigoriev I.V."/>
            <person name="Debuchy R."/>
            <person name="Gladieux P."/>
            <person name="Thoren M.H."/>
            <person name="Johannesson H."/>
        </authorList>
    </citation>
    <scope>NUCLEOTIDE SEQUENCE</scope>
    <source>
        <strain evidence="1">CBS 232.78</strain>
    </source>
</reference>
<dbReference type="Gene3D" id="3.20.20.80">
    <property type="entry name" value="Glycosidases"/>
    <property type="match status" value="1"/>
</dbReference>
<keyword evidence="1" id="KW-0378">Hydrolase</keyword>
<proteinExistence type="predicted"/>
<protein>
    <submittedName>
        <fullName evidence="1">Glycoside hydrolase</fullName>
    </submittedName>
</protein>
<evidence type="ECO:0000313" key="1">
    <source>
        <dbReference type="EMBL" id="KAK3386848.1"/>
    </source>
</evidence>
<gene>
    <name evidence="1" type="ORF">B0H63DRAFT_468482</name>
</gene>
<dbReference type="Pfam" id="PF03659">
    <property type="entry name" value="Glyco_hydro_71"/>
    <property type="match status" value="1"/>
</dbReference>
<dbReference type="EMBL" id="JAULSW010000003">
    <property type="protein sequence ID" value="KAK3386848.1"/>
    <property type="molecule type" value="Genomic_DNA"/>
</dbReference>
<accession>A0AAE0NSE1</accession>
<dbReference type="CDD" id="cd11577">
    <property type="entry name" value="GH71"/>
    <property type="match status" value="1"/>
</dbReference>
<organism evidence="1 2">
    <name type="scientific">Podospora didyma</name>
    <dbReference type="NCBI Taxonomy" id="330526"/>
    <lineage>
        <taxon>Eukaryota</taxon>
        <taxon>Fungi</taxon>
        <taxon>Dikarya</taxon>
        <taxon>Ascomycota</taxon>
        <taxon>Pezizomycotina</taxon>
        <taxon>Sordariomycetes</taxon>
        <taxon>Sordariomycetidae</taxon>
        <taxon>Sordariales</taxon>
        <taxon>Podosporaceae</taxon>
        <taxon>Podospora</taxon>
    </lineage>
</organism>
<keyword evidence="2" id="KW-1185">Reference proteome</keyword>
<dbReference type="GO" id="GO:0051118">
    <property type="term" value="F:glucan endo-1,3-alpha-glucosidase activity"/>
    <property type="evidence" value="ECO:0007669"/>
    <property type="project" value="InterPro"/>
</dbReference>
<evidence type="ECO:0000313" key="2">
    <source>
        <dbReference type="Proteomes" id="UP001285441"/>
    </source>
</evidence>
<reference evidence="1" key="1">
    <citation type="journal article" date="2023" name="Mol. Phylogenet. Evol.">
        <title>Genome-scale phylogeny and comparative genomics of the fungal order Sordariales.</title>
        <authorList>
            <person name="Hensen N."/>
            <person name="Bonometti L."/>
            <person name="Westerberg I."/>
            <person name="Brannstrom I.O."/>
            <person name="Guillou S."/>
            <person name="Cros-Aarteil S."/>
            <person name="Calhoun S."/>
            <person name="Haridas S."/>
            <person name="Kuo A."/>
            <person name="Mondo S."/>
            <person name="Pangilinan J."/>
            <person name="Riley R."/>
            <person name="LaButti K."/>
            <person name="Andreopoulos B."/>
            <person name="Lipzen A."/>
            <person name="Chen C."/>
            <person name="Yan M."/>
            <person name="Daum C."/>
            <person name="Ng V."/>
            <person name="Clum A."/>
            <person name="Steindorff A."/>
            <person name="Ohm R.A."/>
            <person name="Martin F."/>
            <person name="Silar P."/>
            <person name="Natvig D.O."/>
            <person name="Lalanne C."/>
            <person name="Gautier V."/>
            <person name="Ament-Velasquez S.L."/>
            <person name="Kruys A."/>
            <person name="Hutchinson M.I."/>
            <person name="Powell A.J."/>
            <person name="Barry K."/>
            <person name="Miller A.N."/>
            <person name="Grigoriev I.V."/>
            <person name="Debuchy R."/>
            <person name="Gladieux P."/>
            <person name="Hiltunen Thoren M."/>
            <person name="Johannesson H."/>
        </authorList>
    </citation>
    <scope>NUCLEOTIDE SEQUENCE</scope>
    <source>
        <strain evidence="1">CBS 232.78</strain>
    </source>
</reference>
<dbReference type="Proteomes" id="UP001285441">
    <property type="component" value="Unassembled WGS sequence"/>
</dbReference>